<keyword evidence="4 5" id="KW-0238">DNA-binding</keyword>
<dbReference type="GeneID" id="111106186"/>
<dbReference type="KEGG" id="cvn:111106186"/>
<sequence>MPECQAKFCTVRRGQGYNTFSIPDPKRDYDLCKRWIHNLGNDKLNIKTFVFAYHKIVCEKHFEEDCFEDDIEARLMNFKPRKKLKKGAVPTIFLDSKISKKRESSEKRKKEKEKSELLEHILEDAEDFDNVDEPSCSYDTSKCGQKRKQETDHPKQTKKTKNSKNSVEVAIQCEFLDEKTKKDISTQCDIRLEKSDSEEFCVNCKSRENPDIATLDHGYSKILENIPSTSGTILSSTPVKSAPSFSPSFELDELSPVKSISGQAEQDCSYAPSDESTIFSNVSMEEEQDVNSTEDSKFIVFWSCIKSLFCLLMCKVCKQPIDPNATTHHFNGTGLSVNFNCLNNHEFTWKSQPFIGKQPVGNIMLSAATYFSGITFSGISNFARCMNLQIISRTTFLNISKTLVLPVIDMYYREQQTDILQKMKRKPLVVCGDGRCDSPGFNAKYCTYTVMEATTSAILDFNVVQRRS</sequence>
<accession>A0A8B8AZ68</accession>
<keyword evidence="1" id="KW-0479">Metal-binding</keyword>
<dbReference type="OrthoDB" id="9903208at2759"/>
<evidence type="ECO:0000256" key="4">
    <source>
        <dbReference type="ARBA" id="ARBA00023125"/>
    </source>
</evidence>
<dbReference type="PANTHER" id="PTHR31751:SF42">
    <property type="entry name" value="PROTEIN CBG10204"/>
    <property type="match status" value="1"/>
</dbReference>
<dbReference type="SUPFAM" id="SSF57716">
    <property type="entry name" value="Glucocorticoid receptor-like (DNA-binding domain)"/>
    <property type="match status" value="1"/>
</dbReference>
<evidence type="ECO:0000256" key="2">
    <source>
        <dbReference type="ARBA" id="ARBA00022771"/>
    </source>
</evidence>
<dbReference type="GO" id="GO:0008270">
    <property type="term" value="F:zinc ion binding"/>
    <property type="evidence" value="ECO:0007669"/>
    <property type="project" value="UniProtKB-KW"/>
</dbReference>
<protein>
    <submittedName>
        <fullName evidence="9">Uncharacterized protein LOC111106186</fullName>
    </submittedName>
</protein>
<feature type="domain" description="THAP-type" evidence="7">
    <location>
        <begin position="1"/>
        <end position="93"/>
    </location>
</feature>
<keyword evidence="2 5" id="KW-0863">Zinc-finger</keyword>
<evidence type="ECO:0000259" key="7">
    <source>
        <dbReference type="PROSITE" id="PS50950"/>
    </source>
</evidence>
<reference evidence="9" key="2">
    <citation type="submission" date="2025-08" db="UniProtKB">
        <authorList>
            <consortium name="RefSeq"/>
        </authorList>
    </citation>
    <scope>IDENTIFICATION</scope>
    <source>
        <tissue evidence="9">Whole sample</tissue>
    </source>
</reference>
<name>A0A8B8AZ68_CRAVI</name>
<evidence type="ECO:0000256" key="1">
    <source>
        <dbReference type="ARBA" id="ARBA00022723"/>
    </source>
</evidence>
<evidence type="ECO:0000256" key="6">
    <source>
        <dbReference type="SAM" id="MobiDB-lite"/>
    </source>
</evidence>
<dbReference type="RefSeq" id="XP_022296455.1">
    <property type="nucleotide sequence ID" value="XM_022440747.1"/>
</dbReference>
<evidence type="ECO:0000256" key="5">
    <source>
        <dbReference type="PROSITE-ProRule" id="PRU00309"/>
    </source>
</evidence>
<dbReference type="PROSITE" id="PS50950">
    <property type="entry name" value="ZF_THAP"/>
    <property type="match status" value="1"/>
</dbReference>
<dbReference type="Pfam" id="PF05485">
    <property type="entry name" value="THAP"/>
    <property type="match status" value="1"/>
</dbReference>
<dbReference type="AlphaFoldDB" id="A0A8B8AZ68"/>
<feature type="region of interest" description="Disordered" evidence="6">
    <location>
        <begin position="132"/>
        <end position="163"/>
    </location>
</feature>
<dbReference type="GO" id="GO:0003677">
    <property type="term" value="F:DNA binding"/>
    <property type="evidence" value="ECO:0007669"/>
    <property type="project" value="UniProtKB-UniRule"/>
</dbReference>
<evidence type="ECO:0000313" key="8">
    <source>
        <dbReference type="Proteomes" id="UP000694844"/>
    </source>
</evidence>
<dbReference type="SMART" id="SM00980">
    <property type="entry name" value="THAP"/>
    <property type="match status" value="1"/>
</dbReference>
<evidence type="ECO:0000313" key="9">
    <source>
        <dbReference type="RefSeq" id="XP_022296455.1"/>
    </source>
</evidence>
<organism evidence="8 9">
    <name type="scientific">Crassostrea virginica</name>
    <name type="common">Eastern oyster</name>
    <dbReference type="NCBI Taxonomy" id="6565"/>
    <lineage>
        <taxon>Eukaryota</taxon>
        <taxon>Metazoa</taxon>
        <taxon>Spiralia</taxon>
        <taxon>Lophotrochozoa</taxon>
        <taxon>Mollusca</taxon>
        <taxon>Bivalvia</taxon>
        <taxon>Autobranchia</taxon>
        <taxon>Pteriomorphia</taxon>
        <taxon>Ostreida</taxon>
        <taxon>Ostreoidea</taxon>
        <taxon>Ostreidae</taxon>
        <taxon>Crassostrea</taxon>
    </lineage>
</organism>
<dbReference type="InterPro" id="IPR006612">
    <property type="entry name" value="THAP_Znf"/>
</dbReference>
<reference evidence="8" key="1">
    <citation type="submission" date="2024-06" db="UniProtKB">
        <authorList>
            <consortium name="RefSeq"/>
        </authorList>
    </citation>
    <scope>NUCLEOTIDE SEQUENCE [LARGE SCALE GENOMIC DNA]</scope>
</reference>
<dbReference type="SMART" id="SM00692">
    <property type="entry name" value="DM3"/>
    <property type="match status" value="1"/>
</dbReference>
<dbReference type="Proteomes" id="UP000694844">
    <property type="component" value="Chromosome 1"/>
</dbReference>
<keyword evidence="8" id="KW-1185">Reference proteome</keyword>
<gene>
    <name evidence="9" type="primary">LOC111106186</name>
</gene>
<proteinExistence type="predicted"/>
<dbReference type="PANTHER" id="PTHR31751">
    <property type="entry name" value="SI:CH211-108C17.2-RELATED-RELATED"/>
    <property type="match status" value="1"/>
</dbReference>
<keyword evidence="3" id="KW-0862">Zinc</keyword>
<evidence type="ECO:0000256" key="3">
    <source>
        <dbReference type="ARBA" id="ARBA00022833"/>
    </source>
</evidence>